<gene>
    <name evidence="8" type="ORF">CNX65_06840</name>
</gene>
<reference evidence="8" key="1">
    <citation type="submission" date="2017-09" db="EMBL/GenBank/DDBJ databases">
        <title>Complete Genome Sequence of ansamitocin-producing Bacterium Actinosynnema pretiosum X47.</title>
        <authorList>
            <person name="Cao G."/>
            <person name="Zong G."/>
            <person name="Zhong C."/>
            <person name="Fu J."/>
        </authorList>
    </citation>
    <scope>NUCLEOTIDE SEQUENCE [LARGE SCALE GENOMIC DNA]</scope>
    <source>
        <strain evidence="8">X47</strain>
    </source>
</reference>
<evidence type="ECO:0000256" key="2">
    <source>
        <dbReference type="ARBA" id="ARBA00022670"/>
    </source>
</evidence>
<accession>A0A290Z1X5</accession>
<keyword evidence="2" id="KW-0645">Protease</keyword>
<name>A0A290Z1X5_9PSEU</name>
<evidence type="ECO:0000259" key="7">
    <source>
        <dbReference type="PROSITE" id="PS51935"/>
    </source>
</evidence>
<dbReference type="InterPro" id="IPR038765">
    <property type="entry name" value="Papain-like_cys_pep_sf"/>
</dbReference>
<feature type="chain" id="PRO_5038610731" evidence="6">
    <location>
        <begin position="23"/>
        <end position="343"/>
    </location>
</feature>
<dbReference type="GO" id="GO:0006508">
    <property type="term" value="P:proteolysis"/>
    <property type="evidence" value="ECO:0007669"/>
    <property type="project" value="UniProtKB-KW"/>
</dbReference>
<dbReference type="EMBL" id="CP023445">
    <property type="protein sequence ID" value="ATE53036.1"/>
    <property type="molecule type" value="Genomic_DNA"/>
</dbReference>
<evidence type="ECO:0000256" key="1">
    <source>
        <dbReference type="ARBA" id="ARBA00007074"/>
    </source>
</evidence>
<dbReference type="KEGG" id="apre:CNX65_06840"/>
<dbReference type="SUPFAM" id="SSF54001">
    <property type="entry name" value="Cysteine proteinases"/>
    <property type="match status" value="1"/>
</dbReference>
<evidence type="ECO:0000313" key="8">
    <source>
        <dbReference type="EMBL" id="ATE53036.1"/>
    </source>
</evidence>
<keyword evidence="9" id="KW-1185">Reference proteome</keyword>
<dbReference type="Pfam" id="PF00877">
    <property type="entry name" value="NLPC_P60"/>
    <property type="match status" value="1"/>
</dbReference>
<feature type="region of interest" description="Disordered" evidence="5">
    <location>
        <begin position="65"/>
        <end position="97"/>
    </location>
</feature>
<dbReference type="PANTHER" id="PTHR47359:SF3">
    <property type="entry name" value="NLP_P60 DOMAIN-CONTAINING PROTEIN-RELATED"/>
    <property type="match status" value="1"/>
</dbReference>
<dbReference type="PROSITE" id="PS51935">
    <property type="entry name" value="NLPC_P60"/>
    <property type="match status" value="1"/>
</dbReference>
<evidence type="ECO:0000256" key="6">
    <source>
        <dbReference type="SAM" id="SignalP"/>
    </source>
</evidence>
<evidence type="ECO:0000256" key="5">
    <source>
        <dbReference type="SAM" id="MobiDB-lite"/>
    </source>
</evidence>
<dbReference type="InterPro" id="IPR051794">
    <property type="entry name" value="PG_Endopeptidase_C40"/>
</dbReference>
<protein>
    <submittedName>
        <fullName evidence="8">Glycoside hydrolase</fullName>
    </submittedName>
</protein>
<proteinExistence type="inferred from homology"/>
<dbReference type="Proteomes" id="UP000218505">
    <property type="component" value="Chromosome"/>
</dbReference>
<dbReference type="GO" id="GO:0008234">
    <property type="term" value="F:cysteine-type peptidase activity"/>
    <property type="evidence" value="ECO:0007669"/>
    <property type="project" value="UniProtKB-KW"/>
</dbReference>
<feature type="region of interest" description="Disordered" evidence="5">
    <location>
        <begin position="170"/>
        <end position="193"/>
    </location>
</feature>
<keyword evidence="4" id="KW-0788">Thiol protease</keyword>
<dbReference type="Gene3D" id="3.90.1720.10">
    <property type="entry name" value="endopeptidase domain like (from Nostoc punctiforme)"/>
    <property type="match status" value="1"/>
</dbReference>
<dbReference type="AlphaFoldDB" id="A0A290Z1X5"/>
<keyword evidence="3 8" id="KW-0378">Hydrolase</keyword>
<evidence type="ECO:0000256" key="3">
    <source>
        <dbReference type="ARBA" id="ARBA00022801"/>
    </source>
</evidence>
<feature type="signal peptide" evidence="6">
    <location>
        <begin position="1"/>
        <end position="22"/>
    </location>
</feature>
<comment type="similarity">
    <text evidence="1">Belongs to the peptidase C40 family.</text>
</comment>
<keyword evidence="6" id="KW-0732">Signal</keyword>
<sequence length="343" mass="36045">MASQRLKRGVRGVMAATAVAVAAVGITPVSAGAQPATASDALKKYNELGEQATKLNEELLRAEEQQKNNQAELDKAKGEVDTATKAGDAARADEEKFRSRVDRLTEASFEGARFNQLSALLVSDSQQDFLNRMSALGVLAMDNGEALEELSGAVQAADTARDTASEAEKRAQAATDEAKKIADDVRKRKDDLDKQRTEVKAQLNRLTTAERTNLGSVGSVPTNVDYPAGAAGAALQFAMAQIGDMYQYGATGPNVWDCSGLVMKAYASAGVSIPRTSQGQAGVGRAVTRAEAQAGDIVVYNGGMHVGMAVSNSQVVHASTDGVPVKVVPFNNPGSIYAIRRIG</sequence>
<organism evidence="8 9">
    <name type="scientific">Actinosynnema pretiosum</name>
    <dbReference type="NCBI Taxonomy" id="42197"/>
    <lineage>
        <taxon>Bacteria</taxon>
        <taxon>Bacillati</taxon>
        <taxon>Actinomycetota</taxon>
        <taxon>Actinomycetes</taxon>
        <taxon>Pseudonocardiales</taxon>
        <taxon>Pseudonocardiaceae</taxon>
        <taxon>Actinosynnema</taxon>
    </lineage>
</organism>
<dbReference type="PANTHER" id="PTHR47359">
    <property type="entry name" value="PEPTIDOGLYCAN DL-ENDOPEPTIDASE CWLO"/>
    <property type="match status" value="1"/>
</dbReference>
<dbReference type="InterPro" id="IPR000064">
    <property type="entry name" value="NLP_P60_dom"/>
</dbReference>
<evidence type="ECO:0000313" key="9">
    <source>
        <dbReference type="Proteomes" id="UP000218505"/>
    </source>
</evidence>
<feature type="domain" description="NlpC/P60" evidence="7">
    <location>
        <begin position="228"/>
        <end position="343"/>
    </location>
</feature>
<evidence type="ECO:0000256" key="4">
    <source>
        <dbReference type="ARBA" id="ARBA00022807"/>
    </source>
</evidence>